<dbReference type="InParanoid" id="A0A194XHW9"/>
<dbReference type="AlphaFoldDB" id="A0A194XHW9"/>
<organism evidence="2 3">
    <name type="scientific">Mollisia scopiformis</name>
    <name type="common">Conifer needle endophyte fungus</name>
    <name type="synonym">Phialocephala scopiformis</name>
    <dbReference type="NCBI Taxonomy" id="149040"/>
    <lineage>
        <taxon>Eukaryota</taxon>
        <taxon>Fungi</taxon>
        <taxon>Dikarya</taxon>
        <taxon>Ascomycota</taxon>
        <taxon>Pezizomycotina</taxon>
        <taxon>Leotiomycetes</taxon>
        <taxon>Helotiales</taxon>
        <taxon>Mollisiaceae</taxon>
        <taxon>Mollisia</taxon>
    </lineage>
</organism>
<dbReference type="OrthoDB" id="3480010at2759"/>
<dbReference type="Pfam" id="PF20150">
    <property type="entry name" value="2EXR"/>
    <property type="match status" value="1"/>
</dbReference>
<dbReference type="KEGG" id="psco:LY89DRAFT_731767"/>
<dbReference type="PANTHER" id="PTHR35910:SF6">
    <property type="entry name" value="2EXR DOMAIN-CONTAINING PROTEIN"/>
    <property type="match status" value="1"/>
</dbReference>
<dbReference type="GeneID" id="28829339"/>
<dbReference type="InterPro" id="IPR045518">
    <property type="entry name" value="2EXR"/>
</dbReference>
<gene>
    <name evidence="2" type="ORF">LY89DRAFT_731767</name>
</gene>
<proteinExistence type="predicted"/>
<dbReference type="PANTHER" id="PTHR35910">
    <property type="entry name" value="2EXR DOMAIN-CONTAINING PROTEIN"/>
    <property type="match status" value="1"/>
</dbReference>
<dbReference type="RefSeq" id="XP_018073722.1">
    <property type="nucleotide sequence ID" value="XM_018219613.1"/>
</dbReference>
<name>A0A194XHW9_MOLSC</name>
<accession>A0A194XHW9</accession>
<evidence type="ECO:0000313" key="3">
    <source>
        <dbReference type="Proteomes" id="UP000070700"/>
    </source>
</evidence>
<evidence type="ECO:0000313" key="2">
    <source>
        <dbReference type="EMBL" id="KUJ19367.1"/>
    </source>
</evidence>
<feature type="domain" description="2EXR" evidence="1">
    <location>
        <begin position="5"/>
        <end position="126"/>
    </location>
</feature>
<dbReference type="EMBL" id="KQ947411">
    <property type="protein sequence ID" value="KUJ19367.1"/>
    <property type="molecule type" value="Genomic_DNA"/>
</dbReference>
<reference evidence="2 3" key="1">
    <citation type="submission" date="2015-10" db="EMBL/GenBank/DDBJ databases">
        <title>Full genome of DAOMC 229536 Phialocephala scopiformis, a fungal endophyte of spruce producing the potent anti-insectan compound rugulosin.</title>
        <authorList>
            <consortium name="DOE Joint Genome Institute"/>
            <person name="Walker A.K."/>
            <person name="Frasz S.L."/>
            <person name="Seifert K.A."/>
            <person name="Miller J.D."/>
            <person name="Mondo S.J."/>
            <person name="Labutti K."/>
            <person name="Lipzen A."/>
            <person name="Dockter R."/>
            <person name="Kennedy M."/>
            <person name="Grigoriev I.V."/>
            <person name="Spatafora J.W."/>
        </authorList>
    </citation>
    <scope>NUCLEOTIDE SEQUENCE [LARGE SCALE GENOMIC DNA]</scope>
    <source>
        <strain evidence="2 3">CBS 120377</strain>
    </source>
</reference>
<sequence length="282" mass="32412">MLQDFPQFALLPLELRRDIWNFAVAGWSQDIHFSLSNPRQAWEDVPFDCRKHIFATELAIPPLLYTCHDSRAAALEHYSLGFSAEAKNAWSWRANHFADPEFGDCPYDEGLQEVGKRTYWAPESDVVVLEHGEEPYACDGTSICNSMPYRRHEYRLDERLKYMAVTMDVWNGGTGSILLDVPGLQVLFVLVDRKPFFPFLGSTAEKNLDTLQSLKQESCRIIERQMTEAVRSDSALFHIKRDRDATVFVEVVLVESLDELLERVGQRRKDAHVRKANNSVIM</sequence>
<evidence type="ECO:0000259" key="1">
    <source>
        <dbReference type="Pfam" id="PF20150"/>
    </source>
</evidence>
<dbReference type="Proteomes" id="UP000070700">
    <property type="component" value="Unassembled WGS sequence"/>
</dbReference>
<keyword evidence="3" id="KW-1185">Reference proteome</keyword>
<protein>
    <recommendedName>
        <fullName evidence="1">2EXR domain-containing protein</fullName>
    </recommendedName>
</protein>